<dbReference type="GO" id="GO:0005737">
    <property type="term" value="C:cytoplasm"/>
    <property type="evidence" value="ECO:0007669"/>
    <property type="project" value="TreeGrafter"/>
</dbReference>
<dbReference type="GO" id="GO:0019243">
    <property type="term" value="P:methylglyoxal catabolic process to D-lactate via S-lactoyl-glutathione"/>
    <property type="evidence" value="ECO:0007669"/>
    <property type="project" value="TreeGrafter"/>
</dbReference>
<dbReference type="InterPro" id="IPR029062">
    <property type="entry name" value="Class_I_gatase-like"/>
</dbReference>
<proteinExistence type="inferred from homology"/>
<evidence type="ECO:0000313" key="6">
    <source>
        <dbReference type="Proteomes" id="UP000233618"/>
    </source>
</evidence>
<gene>
    <name evidence="5" type="ORF">BZG01_18425</name>
</gene>
<dbReference type="InterPro" id="IPR050325">
    <property type="entry name" value="Prot/Nucl_acid_deglycase"/>
</dbReference>
<dbReference type="Proteomes" id="UP000233618">
    <property type="component" value="Unassembled WGS sequence"/>
</dbReference>
<evidence type="ECO:0000256" key="3">
    <source>
        <dbReference type="ARBA" id="ARBA00038493"/>
    </source>
</evidence>
<comment type="similarity">
    <text evidence="3">Belongs to the peptidase C56 family. HSP31-like subfamily.</text>
</comment>
<dbReference type="AlphaFoldDB" id="A0A2N3HV31"/>
<organism evidence="5 6">
    <name type="scientific">Labilibaculum manganireducens</name>
    <dbReference type="NCBI Taxonomy" id="1940525"/>
    <lineage>
        <taxon>Bacteria</taxon>
        <taxon>Pseudomonadati</taxon>
        <taxon>Bacteroidota</taxon>
        <taxon>Bacteroidia</taxon>
        <taxon>Marinilabiliales</taxon>
        <taxon>Marinifilaceae</taxon>
        <taxon>Labilibaculum</taxon>
    </lineage>
</organism>
<dbReference type="CDD" id="cd03141">
    <property type="entry name" value="GATase1_Hsp31_like"/>
    <property type="match status" value="1"/>
</dbReference>
<dbReference type="Pfam" id="PF01965">
    <property type="entry name" value="DJ-1_PfpI"/>
    <property type="match status" value="1"/>
</dbReference>
<reference evidence="5 6" key="1">
    <citation type="journal article" date="2017" name="Front. Microbiol.">
        <title>Labilibaculum manganireducens gen. nov., sp. nov. and Labilibaculum filiforme sp. nov., Novel Bacteroidetes Isolated from Subsurface Sediments of the Baltic Sea.</title>
        <authorList>
            <person name="Vandieken V."/>
            <person name="Marshall I.P."/>
            <person name="Niemann H."/>
            <person name="Engelen B."/>
            <person name="Cypionka H."/>
        </authorList>
    </citation>
    <scope>NUCLEOTIDE SEQUENCE [LARGE SCALE GENOMIC DNA]</scope>
    <source>
        <strain evidence="5 6">59.10-2M</strain>
    </source>
</reference>
<dbReference type="InterPro" id="IPR002818">
    <property type="entry name" value="DJ-1/PfpI"/>
</dbReference>
<evidence type="ECO:0000313" key="5">
    <source>
        <dbReference type="EMBL" id="PKQ61909.1"/>
    </source>
</evidence>
<evidence type="ECO:0000256" key="1">
    <source>
        <dbReference type="ARBA" id="ARBA00023016"/>
    </source>
</evidence>
<comment type="caution">
    <text evidence="5">The sequence shown here is derived from an EMBL/GenBank/DDBJ whole genome shotgun (WGS) entry which is preliminary data.</text>
</comment>
<dbReference type="Gene3D" id="3.40.50.880">
    <property type="match status" value="1"/>
</dbReference>
<name>A0A2N3HV31_9BACT</name>
<dbReference type="PANTHER" id="PTHR48094">
    <property type="entry name" value="PROTEIN/NUCLEIC ACID DEGLYCASE DJ-1-RELATED"/>
    <property type="match status" value="1"/>
</dbReference>
<dbReference type="PANTHER" id="PTHR48094:SF11">
    <property type="entry name" value="GLUTATHIONE-INDEPENDENT GLYOXALASE HSP31-RELATED"/>
    <property type="match status" value="1"/>
</dbReference>
<dbReference type="SUPFAM" id="SSF52317">
    <property type="entry name" value="Class I glutamine amidotransferase-like"/>
    <property type="match status" value="1"/>
</dbReference>
<feature type="domain" description="DJ-1/PfpI" evidence="4">
    <location>
        <begin position="25"/>
        <end position="218"/>
    </location>
</feature>
<keyword evidence="1" id="KW-0346">Stress response</keyword>
<keyword evidence="6" id="KW-1185">Reference proteome</keyword>
<dbReference type="EMBL" id="MVDE01000040">
    <property type="protein sequence ID" value="PKQ61909.1"/>
    <property type="molecule type" value="Genomic_DNA"/>
</dbReference>
<dbReference type="GO" id="GO:0019172">
    <property type="term" value="F:glyoxalase III activity"/>
    <property type="evidence" value="ECO:0007669"/>
    <property type="project" value="TreeGrafter"/>
</dbReference>
<evidence type="ECO:0000259" key="4">
    <source>
        <dbReference type="Pfam" id="PF01965"/>
    </source>
</evidence>
<evidence type="ECO:0000256" key="2">
    <source>
        <dbReference type="ARBA" id="ARBA00023239"/>
    </source>
</evidence>
<accession>A0A2N3HV31</accession>
<keyword evidence="2" id="KW-0456">Lyase</keyword>
<protein>
    <recommendedName>
        <fullName evidence="4">DJ-1/PfpI domain-containing protein</fullName>
    </recommendedName>
</protein>
<dbReference type="RefSeq" id="WP_101311324.1">
    <property type="nucleotide sequence ID" value="NZ_MVDE01000040.1"/>
</dbReference>
<sequence length="225" mass="24310">MSRVLFAVTSHFKDASGWESGCYVLEVAVPYFYLLKNGVEIDFVSPKGGVVPAKQCDLDAAKVKSFFADKTASEKFYSSKVPEEIDSNDYDAIYFPGGHGVAFDLPNCETIAKIAGEIYDKGGVVCAVCHGGAGLLNVKLADGSFLIDGKNLTAFSNKEEEAIGTDQKVPFLLETALVEKGANYSCAANWQQYVVVDGRLITGQNPASDLEMAKELVKLLKKKID</sequence>